<protein>
    <submittedName>
        <fullName evidence="1 3">Uncharacterized protein</fullName>
    </submittedName>
</protein>
<dbReference type="AlphaFoldDB" id="A0A0N5CKL7"/>
<evidence type="ECO:0000313" key="2">
    <source>
        <dbReference type="Proteomes" id="UP000276776"/>
    </source>
</evidence>
<dbReference type="Proteomes" id="UP000276776">
    <property type="component" value="Unassembled WGS sequence"/>
</dbReference>
<sequence length="182" mass="20627">MGCGQDLKGPNSHVPYSPSLMVKIDRHFESVCHLDSGRLDFGSISACSGNFCLRHHNSLRRNRQGPQSMRTLTMQLFQHLWRIANGKRQEEFTAVLGDTAHSSKLTSGVTTARACQTLFSRQSLGTMDLDDYEVPRNSIFLSSYPSELIGVKETENIYLNARRFRSENCKIDGVDRSYLFFI</sequence>
<proteinExistence type="predicted"/>
<dbReference type="EMBL" id="UYYF01000050">
    <property type="protein sequence ID" value="VDM95658.1"/>
    <property type="molecule type" value="Genomic_DNA"/>
</dbReference>
<reference evidence="3" key="1">
    <citation type="submission" date="2017-02" db="UniProtKB">
        <authorList>
            <consortium name="WormBaseParasite"/>
        </authorList>
    </citation>
    <scope>IDENTIFICATION</scope>
</reference>
<dbReference type="WBParaSite" id="TCLT_0000062001-mRNA-1">
    <property type="protein sequence ID" value="TCLT_0000062001-mRNA-1"/>
    <property type="gene ID" value="TCLT_0000062001"/>
</dbReference>
<evidence type="ECO:0000313" key="3">
    <source>
        <dbReference type="WBParaSite" id="TCLT_0000062001-mRNA-1"/>
    </source>
</evidence>
<organism evidence="3">
    <name type="scientific">Thelazia callipaeda</name>
    <name type="common">Oriental eyeworm</name>
    <name type="synonym">Parasitic nematode</name>
    <dbReference type="NCBI Taxonomy" id="103827"/>
    <lineage>
        <taxon>Eukaryota</taxon>
        <taxon>Metazoa</taxon>
        <taxon>Ecdysozoa</taxon>
        <taxon>Nematoda</taxon>
        <taxon>Chromadorea</taxon>
        <taxon>Rhabditida</taxon>
        <taxon>Spirurina</taxon>
        <taxon>Spiruromorpha</taxon>
        <taxon>Thelazioidea</taxon>
        <taxon>Thelaziidae</taxon>
        <taxon>Thelazia</taxon>
    </lineage>
</organism>
<reference evidence="1 2" key="2">
    <citation type="submission" date="2018-11" db="EMBL/GenBank/DDBJ databases">
        <authorList>
            <consortium name="Pathogen Informatics"/>
        </authorList>
    </citation>
    <scope>NUCLEOTIDE SEQUENCE [LARGE SCALE GENOMIC DNA]</scope>
</reference>
<evidence type="ECO:0000313" key="1">
    <source>
        <dbReference type="EMBL" id="VDM95658.1"/>
    </source>
</evidence>
<accession>A0A0N5CKL7</accession>
<name>A0A0N5CKL7_THECL</name>
<gene>
    <name evidence="1" type="ORF">TCLT_LOCUS621</name>
</gene>
<keyword evidence="2" id="KW-1185">Reference proteome</keyword>